<sequence length="210" mass="23690">MMEAMNDLATPLLIQPKQHQDSYCYNKNVVGPKPAPVVGTFGPVFLRKKTAGQLIRELYKKYENGKYFGVYQGSRSMLVLRGFDLIKQVLIKDFGQFQDRGLQVSDGEAEQNLIFVVDTKITLEKGVLVFIPVSAIHHDPKYYRDPEKFDPERCSPENKSKIPSCVYLLFGGGPLNCIGMRFAKVQSTIGLAAFLNKFKVEASPKTKKNY</sequence>
<dbReference type="InterPro" id="IPR001128">
    <property type="entry name" value="Cyt_P450"/>
</dbReference>
<dbReference type="AlphaFoldDB" id="A0A4C1X1C0"/>
<dbReference type="STRING" id="151549.A0A4C1X1C0"/>
<comment type="function">
    <text evidence="2">May be involved in the metabolism of insect hormones and in the breakdown of synthetic insecticides.</text>
</comment>
<dbReference type="GO" id="GO:0016712">
    <property type="term" value="F:oxidoreductase activity, acting on paired donors, with incorporation or reduction of molecular oxygen, reduced flavin or flavoprotein as one donor, and incorporation of one atom of oxygen"/>
    <property type="evidence" value="ECO:0007669"/>
    <property type="project" value="UniProtKB-EC"/>
</dbReference>
<comment type="subcellular location">
    <subcellularLocation>
        <location evidence="4">Endoplasmic reticulum membrane</location>
        <topology evidence="4">Peripheral membrane protein</topology>
    </subcellularLocation>
    <subcellularLocation>
        <location evidence="3">Microsome membrane</location>
        <topology evidence="3">Peripheral membrane protein</topology>
    </subcellularLocation>
</comment>
<dbReference type="GO" id="GO:0005789">
    <property type="term" value="C:endoplasmic reticulum membrane"/>
    <property type="evidence" value="ECO:0007669"/>
    <property type="project" value="UniProtKB-SubCell"/>
</dbReference>
<dbReference type="GO" id="GO:0020037">
    <property type="term" value="F:heme binding"/>
    <property type="evidence" value="ECO:0007669"/>
    <property type="project" value="InterPro"/>
</dbReference>
<dbReference type="Proteomes" id="UP000299102">
    <property type="component" value="Unassembled WGS sequence"/>
</dbReference>
<keyword evidence="14" id="KW-0472">Membrane</keyword>
<dbReference type="EMBL" id="BGZK01000703">
    <property type="protein sequence ID" value="GBP56870.1"/>
    <property type="molecule type" value="Genomic_DNA"/>
</dbReference>
<dbReference type="Pfam" id="PF00067">
    <property type="entry name" value="p450"/>
    <property type="match status" value="2"/>
</dbReference>
<evidence type="ECO:0000256" key="12">
    <source>
        <dbReference type="ARBA" id="ARBA00023004"/>
    </source>
</evidence>
<dbReference type="Gene3D" id="1.10.630.10">
    <property type="entry name" value="Cytochrome P450"/>
    <property type="match status" value="2"/>
</dbReference>
<dbReference type="InterPro" id="IPR036396">
    <property type="entry name" value="Cyt_P450_sf"/>
</dbReference>
<keyword evidence="12 16" id="KW-0408">Iron</keyword>
<evidence type="ECO:0000256" key="1">
    <source>
        <dbReference type="ARBA" id="ARBA00001971"/>
    </source>
</evidence>
<evidence type="ECO:0000256" key="16">
    <source>
        <dbReference type="PIRSR" id="PIRSR602403-1"/>
    </source>
</evidence>
<evidence type="ECO:0000313" key="17">
    <source>
        <dbReference type="EMBL" id="GBP56870.1"/>
    </source>
</evidence>
<keyword evidence="10" id="KW-0492">Microsome</keyword>
<evidence type="ECO:0000256" key="3">
    <source>
        <dbReference type="ARBA" id="ARBA00004174"/>
    </source>
</evidence>
<evidence type="ECO:0000256" key="9">
    <source>
        <dbReference type="ARBA" id="ARBA00022824"/>
    </source>
</evidence>
<evidence type="ECO:0000256" key="5">
    <source>
        <dbReference type="ARBA" id="ARBA00010617"/>
    </source>
</evidence>
<evidence type="ECO:0000313" key="18">
    <source>
        <dbReference type="Proteomes" id="UP000299102"/>
    </source>
</evidence>
<dbReference type="OrthoDB" id="2789670at2759"/>
<feature type="binding site" description="axial binding residue" evidence="16">
    <location>
        <position position="177"/>
    </location>
    <ligand>
        <name>heme</name>
        <dbReference type="ChEBI" id="CHEBI:30413"/>
    </ligand>
    <ligandPart>
        <name>Fe</name>
        <dbReference type="ChEBI" id="CHEBI:18248"/>
    </ligandPart>
</feature>
<dbReference type="EC" id="1.14.14.1" evidence="6"/>
<proteinExistence type="inferred from homology"/>
<organism evidence="17 18">
    <name type="scientific">Eumeta variegata</name>
    <name type="common">Bagworm moth</name>
    <name type="synonym">Eumeta japonica</name>
    <dbReference type="NCBI Taxonomy" id="151549"/>
    <lineage>
        <taxon>Eukaryota</taxon>
        <taxon>Metazoa</taxon>
        <taxon>Ecdysozoa</taxon>
        <taxon>Arthropoda</taxon>
        <taxon>Hexapoda</taxon>
        <taxon>Insecta</taxon>
        <taxon>Pterygota</taxon>
        <taxon>Neoptera</taxon>
        <taxon>Endopterygota</taxon>
        <taxon>Lepidoptera</taxon>
        <taxon>Glossata</taxon>
        <taxon>Ditrysia</taxon>
        <taxon>Tineoidea</taxon>
        <taxon>Psychidae</taxon>
        <taxon>Oiketicinae</taxon>
        <taxon>Eumeta</taxon>
    </lineage>
</organism>
<dbReference type="PANTHER" id="PTHR24292">
    <property type="entry name" value="CYTOCHROME P450"/>
    <property type="match status" value="1"/>
</dbReference>
<comment type="similarity">
    <text evidence="5">Belongs to the cytochrome P450 family.</text>
</comment>
<reference evidence="17 18" key="1">
    <citation type="journal article" date="2019" name="Commun. Biol.">
        <title>The bagworm genome reveals a unique fibroin gene that provides high tensile strength.</title>
        <authorList>
            <person name="Kono N."/>
            <person name="Nakamura H."/>
            <person name="Ohtoshi R."/>
            <person name="Tomita M."/>
            <person name="Numata K."/>
            <person name="Arakawa K."/>
        </authorList>
    </citation>
    <scope>NUCLEOTIDE SEQUENCE [LARGE SCALE GENOMIC DNA]</scope>
</reference>
<evidence type="ECO:0000256" key="11">
    <source>
        <dbReference type="ARBA" id="ARBA00023002"/>
    </source>
</evidence>
<comment type="cofactor">
    <cofactor evidence="1 16">
        <name>heme</name>
        <dbReference type="ChEBI" id="CHEBI:30413"/>
    </cofactor>
</comment>
<evidence type="ECO:0000256" key="10">
    <source>
        <dbReference type="ARBA" id="ARBA00022848"/>
    </source>
</evidence>
<evidence type="ECO:0000256" key="4">
    <source>
        <dbReference type="ARBA" id="ARBA00004406"/>
    </source>
</evidence>
<dbReference type="SUPFAM" id="SSF48264">
    <property type="entry name" value="Cytochrome P450"/>
    <property type="match status" value="2"/>
</dbReference>
<name>A0A4C1X1C0_EUMVA</name>
<keyword evidence="7 16" id="KW-0349">Heme</keyword>
<evidence type="ECO:0000256" key="7">
    <source>
        <dbReference type="ARBA" id="ARBA00022617"/>
    </source>
</evidence>
<protein>
    <recommendedName>
        <fullName evidence="6">unspecific monooxygenase</fullName>
        <ecNumber evidence="6">1.14.14.1</ecNumber>
    </recommendedName>
</protein>
<evidence type="ECO:0000256" key="15">
    <source>
        <dbReference type="ARBA" id="ARBA00047827"/>
    </source>
</evidence>
<evidence type="ECO:0000256" key="2">
    <source>
        <dbReference type="ARBA" id="ARBA00003690"/>
    </source>
</evidence>
<dbReference type="PANTHER" id="PTHR24292:SF54">
    <property type="entry name" value="CYP9F3-RELATED"/>
    <property type="match status" value="1"/>
</dbReference>
<dbReference type="InterPro" id="IPR050476">
    <property type="entry name" value="Insect_CytP450_Detox"/>
</dbReference>
<evidence type="ECO:0000256" key="13">
    <source>
        <dbReference type="ARBA" id="ARBA00023033"/>
    </source>
</evidence>
<evidence type="ECO:0000256" key="14">
    <source>
        <dbReference type="ARBA" id="ARBA00023136"/>
    </source>
</evidence>
<keyword evidence="13" id="KW-0503">Monooxygenase</keyword>
<gene>
    <name evidence="17" type="primary">CYP9E2</name>
    <name evidence="17" type="ORF">EVAR_41618_1</name>
</gene>
<keyword evidence="11" id="KW-0560">Oxidoreductase</keyword>
<dbReference type="PRINTS" id="PR00465">
    <property type="entry name" value="EP450IV"/>
</dbReference>
<evidence type="ECO:0000256" key="6">
    <source>
        <dbReference type="ARBA" id="ARBA00012109"/>
    </source>
</evidence>
<keyword evidence="9" id="KW-0256">Endoplasmic reticulum</keyword>
<dbReference type="InterPro" id="IPR002403">
    <property type="entry name" value="Cyt_P450_E_grp-IV"/>
</dbReference>
<dbReference type="GO" id="GO:0005506">
    <property type="term" value="F:iron ion binding"/>
    <property type="evidence" value="ECO:0007669"/>
    <property type="project" value="InterPro"/>
</dbReference>
<comment type="caution">
    <text evidence="17">The sequence shown here is derived from an EMBL/GenBank/DDBJ whole genome shotgun (WGS) entry which is preliminary data.</text>
</comment>
<accession>A0A4C1X1C0</accession>
<evidence type="ECO:0000256" key="8">
    <source>
        <dbReference type="ARBA" id="ARBA00022723"/>
    </source>
</evidence>
<comment type="catalytic activity">
    <reaction evidence="15">
        <text>an organic molecule + reduced [NADPH--hemoprotein reductase] + O2 = an alcohol + oxidized [NADPH--hemoprotein reductase] + H2O + H(+)</text>
        <dbReference type="Rhea" id="RHEA:17149"/>
        <dbReference type="Rhea" id="RHEA-COMP:11964"/>
        <dbReference type="Rhea" id="RHEA-COMP:11965"/>
        <dbReference type="ChEBI" id="CHEBI:15377"/>
        <dbReference type="ChEBI" id="CHEBI:15378"/>
        <dbReference type="ChEBI" id="CHEBI:15379"/>
        <dbReference type="ChEBI" id="CHEBI:30879"/>
        <dbReference type="ChEBI" id="CHEBI:57618"/>
        <dbReference type="ChEBI" id="CHEBI:58210"/>
        <dbReference type="ChEBI" id="CHEBI:142491"/>
        <dbReference type="EC" id="1.14.14.1"/>
    </reaction>
</comment>
<keyword evidence="18" id="KW-1185">Reference proteome</keyword>
<keyword evidence="8 16" id="KW-0479">Metal-binding</keyword>